<keyword evidence="1" id="KW-0472">Membrane</keyword>
<dbReference type="Proteomes" id="UP001501237">
    <property type="component" value="Unassembled WGS sequence"/>
</dbReference>
<feature type="transmembrane region" description="Helical" evidence="1">
    <location>
        <begin position="312"/>
        <end position="331"/>
    </location>
</feature>
<feature type="transmembrane region" description="Helical" evidence="1">
    <location>
        <begin position="115"/>
        <end position="136"/>
    </location>
</feature>
<protein>
    <submittedName>
        <fullName evidence="2">Uncharacterized protein</fullName>
    </submittedName>
</protein>
<evidence type="ECO:0000313" key="3">
    <source>
        <dbReference type="Proteomes" id="UP001501237"/>
    </source>
</evidence>
<name>A0ABP6QMA7_9ACTN</name>
<feature type="transmembrane region" description="Helical" evidence="1">
    <location>
        <begin position="148"/>
        <end position="172"/>
    </location>
</feature>
<reference evidence="3" key="1">
    <citation type="journal article" date="2019" name="Int. J. Syst. Evol. Microbiol.">
        <title>The Global Catalogue of Microorganisms (GCM) 10K type strain sequencing project: providing services to taxonomists for standard genome sequencing and annotation.</title>
        <authorList>
            <consortium name="The Broad Institute Genomics Platform"/>
            <consortium name="The Broad Institute Genome Sequencing Center for Infectious Disease"/>
            <person name="Wu L."/>
            <person name="Ma J."/>
        </authorList>
    </citation>
    <scope>NUCLEOTIDE SEQUENCE [LARGE SCALE GENOMIC DNA]</scope>
    <source>
        <strain evidence="3">JCM 9377</strain>
    </source>
</reference>
<dbReference type="EMBL" id="BAAAUV010000023">
    <property type="protein sequence ID" value="GAA3232356.1"/>
    <property type="molecule type" value="Genomic_DNA"/>
</dbReference>
<proteinExistence type="predicted"/>
<sequence length="489" mass="50971">MRRALPLLTGLGLGALMLGPALRPGYVLSYDMVFVPHPAITDPMFGRTGGFPRQVPSDAFAALLSAIPWSQQLILLSIFAIAATGAARLVPDVTLARIAAAVVAVWNPYVAERLLLGQWALLLGYAGLPWVLGAIVRRAPLPRLALAFVPAAIGGFAAMNLTALVAAGALIAVRGRGLVRTAAVLTVLALPWLVPALRASGTATDPAGVGVFAARPDTPLSTLGSLLSLGGIWNTEAVPPGYSALLPALLRLGLCLTALTALAVQRTPTARGALYAGTAGLALACVGISAPGRSALGWAISHWAGFGVLRDGQLFIGALALGAALGAGHLAAGWPRRAWYVIIAPVALLPMLAWGVFGQLGSVGYPRDWLAAQKLINADPAPGKALSLPWGAYRRPDWNDGRAVINPIPRMLSRRVVWNDGLQVGRVELAREDPLAIEADALLKAPGDPSEAFRAAGYRYVVIADGTTENRFLSGKVVLRAPTITVILL</sequence>
<comment type="caution">
    <text evidence="2">The sequence shown here is derived from an EMBL/GenBank/DDBJ whole genome shotgun (WGS) entry which is preliminary data.</text>
</comment>
<organism evidence="2 3">
    <name type="scientific">Actinocorallia longicatena</name>
    <dbReference type="NCBI Taxonomy" id="111803"/>
    <lineage>
        <taxon>Bacteria</taxon>
        <taxon>Bacillati</taxon>
        <taxon>Actinomycetota</taxon>
        <taxon>Actinomycetes</taxon>
        <taxon>Streptosporangiales</taxon>
        <taxon>Thermomonosporaceae</taxon>
        <taxon>Actinocorallia</taxon>
    </lineage>
</organism>
<feature type="transmembrane region" description="Helical" evidence="1">
    <location>
        <begin position="338"/>
        <end position="357"/>
    </location>
</feature>
<evidence type="ECO:0000313" key="2">
    <source>
        <dbReference type="EMBL" id="GAA3232356.1"/>
    </source>
</evidence>
<feature type="transmembrane region" description="Helical" evidence="1">
    <location>
        <begin position="178"/>
        <end position="197"/>
    </location>
</feature>
<gene>
    <name evidence="2" type="ORF">GCM10010468_64070</name>
</gene>
<feature type="transmembrane region" description="Helical" evidence="1">
    <location>
        <begin position="241"/>
        <end position="264"/>
    </location>
</feature>
<keyword evidence="3" id="KW-1185">Reference proteome</keyword>
<accession>A0ABP6QMA7</accession>
<evidence type="ECO:0000256" key="1">
    <source>
        <dbReference type="SAM" id="Phobius"/>
    </source>
</evidence>
<feature type="transmembrane region" description="Helical" evidence="1">
    <location>
        <begin position="273"/>
        <end position="292"/>
    </location>
</feature>
<feature type="transmembrane region" description="Helical" evidence="1">
    <location>
        <begin position="59"/>
        <end position="82"/>
    </location>
</feature>
<keyword evidence="1" id="KW-0812">Transmembrane</keyword>
<keyword evidence="1" id="KW-1133">Transmembrane helix</keyword>